<dbReference type="Pfam" id="PF01040">
    <property type="entry name" value="UbiA"/>
    <property type="match status" value="1"/>
</dbReference>
<feature type="transmembrane region" description="Helical" evidence="16">
    <location>
        <begin position="250"/>
        <end position="267"/>
    </location>
</feature>
<evidence type="ECO:0000256" key="7">
    <source>
        <dbReference type="ARBA" id="ARBA00022989"/>
    </source>
</evidence>
<evidence type="ECO:0000313" key="18">
    <source>
        <dbReference type="RefSeq" id="XP_020991385.1"/>
    </source>
</evidence>
<comment type="similarity">
    <text evidence="11">Belongs to the UbiA prenyltransferase family. Chlorophyll synthase subfamily.</text>
</comment>
<dbReference type="InterPro" id="IPR011799">
    <property type="entry name" value="ChlG"/>
</dbReference>
<evidence type="ECO:0000256" key="6">
    <source>
        <dbReference type="ARBA" id="ARBA00022946"/>
    </source>
</evidence>
<dbReference type="InterPro" id="IPR044878">
    <property type="entry name" value="UbiA_sf"/>
</dbReference>
<evidence type="ECO:0000256" key="14">
    <source>
        <dbReference type="ARBA" id="ARBA00080729"/>
    </source>
</evidence>
<keyword evidence="3" id="KW-0934">Plastid</keyword>
<keyword evidence="6" id="KW-0809">Transit peptide</keyword>
<keyword evidence="2" id="KW-0150">Chloroplast</keyword>
<dbReference type="NCBIfam" id="TIGR02056">
    <property type="entry name" value="ChlG"/>
    <property type="match status" value="1"/>
</dbReference>
<dbReference type="NCBIfam" id="TIGR01476">
    <property type="entry name" value="chlor_syn_BchG"/>
    <property type="match status" value="1"/>
</dbReference>
<dbReference type="InterPro" id="IPR000537">
    <property type="entry name" value="UbiA_prenyltransferase"/>
</dbReference>
<feature type="transmembrane region" description="Helical" evidence="16">
    <location>
        <begin position="317"/>
        <end position="338"/>
    </location>
</feature>
<dbReference type="PANTHER" id="PTHR42723:SF1">
    <property type="entry name" value="CHLOROPHYLL SYNTHASE, CHLOROPLASTIC"/>
    <property type="match status" value="1"/>
</dbReference>
<evidence type="ECO:0000256" key="15">
    <source>
        <dbReference type="SAM" id="MobiDB-lite"/>
    </source>
</evidence>
<dbReference type="NCBIfam" id="NF005742">
    <property type="entry name" value="PRK07566.1"/>
    <property type="match status" value="1"/>
</dbReference>
<dbReference type="GeneID" id="110277958"/>
<reference evidence="18" key="2">
    <citation type="submission" date="2025-08" db="UniProtKB">
        <authorList>
            <consortium name="RefSeq"/>
        </authorList>
    </citation>
    <scope>IDENTIFICATION</scope>
    <source>
        <tissue evidence="18">Whole plant</tissue>
    </source>
</reference>
<dbReference type="Gene3D" id="1.10.357.140">
    <property type="entry name" value="UbiA prenyltransferase"/>
    <property type="match status" value="1"/>
</dbReference>
<keyword evidence="9" id="KW-0149">Chlorophyll biosynthesis</keyword>
<evidence type="ECO:0000256" key="10">
    <source>
        <dbReference type="ARBA" id="ARBA00051674"/>
    </source>
</evidence>
<comment type="catalytic activity">
    <reaction evidence="10">
        <text>phytyl diphosphate + chlorophyllide a + H(+) = chlorophyll a + diphosphate</text>
        <dbReference type="Rhea" id="RHEA:17317"/>
        <dbReference type="ChEBI" id="CHEBI:15378"/>
        <dbReference type="ChEBI" id="CHEBI:33019"/>
        <dbReference type="ChEBI" id="CHEBI:58416"/>
        <dbReference type="ChEBI" id="CHEBI:75434"/>
        <dbReference type="ChEBI" id="CHEBI:83348"/>
        <dbReference type="EC" id="2.5.1.62"/>
    </reaction>
</comment>
<evidence type="ECO:0000256" key="16">
    <source>
        <dbReference type="SAM" id="Phobius"/>
    </source>
</evidence>
<evidence type="ECO:0000256" key="1">
    <source>
        <dbReference type="ARBA" id="ARBA00004508"/>
    </source>
</evidence>
<keyword evidence="17" id="KW-1185">Reference proteome</keyword>
<dbReference type="InterPro" id="IPR050475">
    <property type="entry name" value="Prenyltransferase_related"/>
</dbReference>
<evidence type="ECO:0000256" key="3">
    <source>
        <dbReference type="ARBA" id="ARBA00022640"/>
    </source>
</evidence>
<protein>
    <recommendedName>
        <fullName evidence="13">Chlorophyll synthase, chloroplastic</fullName>
        <ecNumber evidence="12">2.5.1.62</ecNumber>
    </recommendedName>
    <alternativeName>
        <fullName evidence="14">Polyprenyl transferase</fullName>
    </alternativeName>
</protein>
<keyword evidence="8 16" id="KW-0472">Membrane</keyword>
<sequence>MASLSLNMVSVPPRTTTISCTRTRVPSLPFSFTRRRLTIRATETDTNNVKSQAPDKAPSKDGSSINQLLGIKGAAQESNKWKIRLQLTKPVTWPPLVWGVVCGAAASGNFHWTIEDVAKSIVCMLMSGPFLTGYTQTINDWYDREIDAINEPYRPIPSGAISENEVITQIWVLLLGGLGLAGLLDVWAGHDFPIVFYLAVGGSLLSYIYSAPPLKLKQNGWIGNFALGASYISLPWWAGQALFGTLTPDIIVLTLLYSIAGLGIAIVNDFKSIEGDRALGLQSLPVAFGTETAKWICVGPIDITQLSVAGIFFIPPILRYLICIRRFFFILMYIVLYLEIIHHTKPLLCIFIICEL</sequence>
<evidence type="ECO:0000256" key="13">
    <source>
        <dbReference type="ARBA" id="ARBA00068061"/>
    </source>
</evidence>
<name>A0A6P5N3D6_ARADU</name>
<proteinExistence type="inferred from homology"/>
<evidence type="ECO:0000256" key="2">
    <source>
        <dbReference type="ARBA" id="ARBA00022528"/>
    </source>
</evidence>
<reference evidence="17" key="1">
    <citation type="journal article" date="2016" name="Nat. Genet.">
        <title>The genome sequences of Arachis duranensis and Arachis ipaensis, the diploid ancestors of cultivated peanut.</title>
        <authorList>
            <person name="Bertioli D.J."/>
            <person name="Cannon S.B."/>
            <person name="Froenicke L."/>
            <person name="Huang G."/>
            <person name="Farmer A.D."/>
            <person name="Cannon E.K."/>
            <person name="Liu X."/>
            <person name="Gao D."/>
            <person name="Clevenger J."/>
            <person name="Dash S."/>
            <person name="Ren L."/>
            <person name="Moretzsohn M.C."/>
            <person name="Shirasawa K."/>
            <person name="Huang W."/>
            <person name="Vidigal B."/>
            <person name="Abernathy B."/>
            <person name="Chu Y."/>
            <person name="Niederhuth C.E."/>
            <person name="Umale P."/>
            <person name="Araujo A.C."/>
            <person name="Kozik A."/>
            <person name="Kim K.D."/>
            <person name="Burow M.D."/>
            <person name="Varshney R.K."/>
            <person name="Wang X."/>
            <person name="Zhang X."/>
            <person name="Barkley N."/>
            <person name="Guimaraes P.M."/>
            <person name="Isobe S."/>
            <person name="Guo B."/>
            <person name="Liao B."/>
            <person name="Stalker H.T."/>
            <person name="Schmitz R.J."/>
            <person name="Scheffler B.E."/>
            <person name="Leal-Bertioli S.C."/>
            <person name="Xun X."/>
            <person name="Jackson S.A."/>
            <person name="Michelmore R."/>
            <person name="Ozias-Akins P."/>
        </authorList>
    </citation>
    <scope>NUCLEOTIDE SEQUENCE [LARGE SCALE GENOMIC DNA]</scope>
    <source>
        <strain evidence="17">cv. V14167</strain>
    </source>
</reference>
<evidence type="ECO:0000256" key="9">
    <source>
        <dbReference type="ARBA" id="ARBA00023171"/>
    </source>
</evidence>
<organism evidence="17 18">
    <name type="scientific">Arachis duranensis</name>
    <name type="common">Wild peanut</name>
    <dbReference type="NCBI Taxonomy" id="130453"/>
    <lineage>
        <taxon>Eukaryota</taxon>
        <taxon>Viridiplantae</taxon>
        <taxon>Streptophyta</taxon>
        <taxon>Embryophyta</taxon>
        <taxon>Tracheophyta</taxon>
        <taxon>Spermatophyta</taxon>
        <taxon>Magnoliopsida</taxon>
        <taxon>eudicotyledons</taxon>
        <taxon>Gunneridae</taxon>
        <taxon>Pentapetalae</taxon>
        <taxon>rosids</taxon>
        <taxon>fabids</taxon>
        <taxon>Fabales</taxon>
        <taxon>Fabaceae</taxon>
        <taxon>Papilionoideae</taxon>
        <taxon>50 kb inversion clade</taxon>
        <taxon>dalbergioids sensu lato</taxon>
        <taxon>Dalbergieae</taxon>
        <taxon>Pterocarpus clade</taxon>
        <taxon>Arachis</taxon>
    </lineage>
</organism>
<dbReference type="RefSeq" id="XP_020991385.1">
    <property type="nucleotide sequence ID" value="XM_021135726.2"/>
</dbReference>
<feature type="transmembrane region" description="Helical" evidence="16">
    <location>
        <begin position="221"/>
        <end position="238"/>
    </location>
</feature>
<keyword evidence="5 16" id="KW-0812">Transmembrane</keyword>
<dbReference type="GO" id="GO:0046408">
    <property type="term" value="F:chlorophyll synthetase activity"/>
    <property type="evidence" value="ECO:0007669"/>
    <property type="project" value="UniProtKB-EC"/>
</dbReference>
<feature type="transmembrane region" description="Helical" evidence="16">
    <location>
        <begin position="170"/>
        <end position="188"/>
    </location>
</feature>
<dbReference type="CDD" id="cd13958">
    <property type="entry name" value="PT_UbiA_chlorophyll"/>
    <property type="match status" value="1"/>
</dbReference>
<feature type="transmembrane region" description="Helical" evidence="16">
    <location>
        <begin position="194"/>
        <end position="209"/>
    </location>
</feature>
<keyword evidence="7 16" id="KW-1133">Transmembrane helix</keyword>
<keyword evidence="4" id="KW-0808">Transferase</keyword>
<evidence type="ECO:0000256" key="12">
    <source>
        <dbReference type="ARBA" id="ARBA00066520"/>
    </source>
</evidence>
<dbReference type="GO" id="GO:0031969">
    <property type="term" value="C:chloroplast membrane"/>
    <property type="evidence" value="ECO:0007669"/>
    <property type="project" value="UniProtKB-SubCell"/>
</dbReference>
<evidence type="ECO:0000256" key="5">
    <source>
        <dbReference type="ARBA" id="ARBA00022692"/>
    </source>
</evidence>
<dbReference type="KEGG" id="adu:110277958"/>
<evidence type="ECO:0000256" key="4">
    <source>
        <dbReference type="ARBA" id="ARBA00022679"/>
    </source>
</evidence>
<comment type="subcellular location">
    <subcellularLocation>
        <location evidence="1">Plastid</location>
        <location evidence="1">Chloroplast membrane</location>
        <topology evidence="1">Multi-pass membrane protein</topology>
    </subcellularLocation>
</comment>
<dbReference type="InterPro" id="IPR006372">
    <property type="entry name" value="Chl_synth"/>
</dbReference>
<dbReference type="AlphaFoldDB" id="A0A6P5N3D6"/>
<dbReference type="EC" id="2.5.1.62" evidence="12"/>
<evidence type="ECO:0000256" key="8">
    <source>
        <dbReference type="ARBA" id="ARBA00023136"/>
    </source>
</evidence>
<evidence type="ECO:0000256" key="11">
    <source>
        <dbReference type="ARBA" id="ARBA00061552"/>
    </source>
</evidence>
<accession>A0A6P5N3D6</accession>
<gene>
    <name evidence="18" type="primary">LOC110277958</name>
</gene>
<dbReference type="FunFam" id="1.10.357.140:FF:000015">
    <property type="entry name" value="Chlorophyll synthase, chloroplastic"/>
    <property type="match status" value="1"/>
</dbReference>
<dbReference type="PANTHER" id="PTHR42723">
    <property type="entry name" value="CHLOROPHYLL SYNTHASE"/>
    <property type="match status" value="1"/>
</dbReference>
<evidence type="ECO:0000313" key="17">
    <source>
        <dbReference type="Proteomes" id="UP000515211"/>
    </source>
</evidence>
<dbReference type="GO" id="GO:0015995">
    <property type="term" value="P:chlorophyll biosynthetic process"/>
    <property type="evidence" value="ECO:0007669"/>
    <property type="project" value="UniProtKB-KW"/>
</dbReference>
<dbReference type="Proteomes" id="UP000515211">
    <property type="component" value="Chromosome 2"/>
</dbReference>
<feature type="region of interest" description="Disordered" evidence="15">
    <location>
        <begin position="43"/>
        <end position="63"/>
    </location>
</feature>